<evidence type="ECO:0000313" key="4">
    <source>
        <dbReference type="EMBL" id="CAB4187390.1"/>
    </source>
</evidence>
<evidence type="ECO:0008006" key="5">
    <source>
        <dbReference type="Google" id="ProtNLM"/>
    </source>
</evidence>
<evidence type="ECO:0000313" key="3">
    <source>
        <dbReference type="EMBL" id="CAB4177503.1"/>
    </source>
</evidence>
<evidence type="ECO:0000313" key="1">
    <source>
        <dbReference type="EMBL" id="CAB4146765.1"/>
    </source>
</evidence>
<gene>
    <name evidence="3" type="ORF">UFOVP1003_2</name>
    <name evidence="4" type="ORF">UFOVP1153_18</name>
    <name evidence="1" type="ORF">UFOVP493_18</name>
    <name evidence="2" type="ORF">UFOVP829_40</name>
</gene>
<dbReference type="EMBL" id="LR797104">
    <property type="protein sequence ID" value="CAB4187390.1"/>
    <property type="molecule type" value="Genomic_DNA"/>
</dbReference>
<evidence type="ECO:0000313" key="2">
    <source>
        <dbReference type="EMBL" id="CAB4164447.1"/>
    </source>
</evidence>
<organism evidence="3">
    <name type="scientific">uncultured Caudovirales phage</name>
    <dbReference type="NCBI Taxonomy" id="2100421"/>
    <lineage>
        <taxon>Viruses</taxon>
        <taxon>Duplodnaviria</taxon>
        <taxon>Heunggongvirae</taxon>
        <taxon>Uroviricota</taxon>
        <taxon>Caudoviricetes</taxon>
        <taxon>Peduoviridae</taxon>
        <taxon>Maltschvirus</taxon>
        <taxon>Maltschvirus maltsch</taxon>
    </lineage>
</organism>
<dbReference type="EMBL" id="LR796951">
    <property type="protein sequence ID" value="CAB4177503.1"/>
    <property type="molecule type" value="Genomic_DNA"/>
</dbReference>
<accession>A0A6J5PZW1</accession>
<sequence length="341" mass="37656">MMDVNLSRYECRATEARLEGFGYPYVLQEIPDAKIGGLDEYQIRHVENGGPIDLENLESIRESHQLGEVLPAALAVHEDGKYFILDGRHRVTVWRQEKAPIVAYVIEGESIPEYRRRALAARPNDVHGKSNSADISPIHGKKRITAQDALDYVVKTFFSKQFKGTEEGLITDAALSFRVSRTNLRDAFSATLVNLQLKKQGSSLTVGTSLGRTLRAHADEPEAFLEIAEAISGTRGILTESAAKEILLQGKKRNFTPTEISQHISEAGINLLKRATNTAGASKLELMASELVSSFVDFGSKISRPLKAYVLSPAQLDQMKSLAENIKRKYPAFLATLLGDM</sequence>
<dbReference type="EMBL" id="LR796473">
    <property type="protein sequence ID" value="CAB4146765.1"/>
    <property type="molecule type" value="Genomic_DNA"/>
</dbReference>
<proteinExistence type="predicted"/>
<name>A0A6J5PZW1_9CAUD</name>
<reference evidence="3" key="1">
    <citation type="submission" date="2020-05" db="EMBL/GenBank/DDBJ databases">
        <authorList>
            <person name="Chiriac C."/>
            <person name="Salcher M."/>
            <person name="Ghai R."/>
            <person name="Kavagutti S V."/>
        </authorList>
    </citation>
    <scope>NUCLEOTIDE SEQUENCE</scope>
</reference>
<protein>
    <recommendedName>
        <fullName evidence="5">ParB/Sulfiredoxin</fullName>
    </recommendedName>
</protein>
<dbReference type="EMBL" id="LR796764">
    <property type="protein sequence ID" value="CAB4164447.1"/>
    <property type="molecule type" value="Genomic_DNA"/>
</dbReference>